<sequence length="238" mass="27201">MDKKRFVTNLFTNLYFSWNAVGELEIPYVPDYVPEEDVSACFLSVVIDFFETLQSGILVGVRRAPAVYFWTECLFPTFAYSVCLRLKSSSDINSLLLVGVFLVNSAYYGVYLKCYRLFNVIPAVFMKFFTYNVTAEFSEEVYFENLRLFCHSFKSNQYFRDLIITKGLRLIEEAIRNEVAAIMVRHGPYITLEEVIKSEFGPGLECHLPGPCTICSTNCVVDLNNIFANLMLNGLTST</sequence>
<gene>
    <name evidence="2" type="ORF">CDAR_511271</name>
</gene>
<keyword evidence="1" id="KW-0812">Transmembrane</keyword>
<dbReference type="Proteomes" id="UP001054837">
    <property type="component" value="Unassembled WGS sequence"/>
</dbReference>
<evidence type="ECO:0000313" key="2">
    <source>
        <dbReference type="EMBL" id="GIY28276.1"/>
    </source>
</evidence>
<evidence type="ECO:0000313" key="3">
    <source>
        <dbReference type="Proteomes" id="UP001054837"/>
    </source>
</evidence>
<keyword evidence="1" id="KW-1133">Transmembrane helix</keyword>
<accession>A0AAV4S505</accession>
<comment type="caution">
    <text evidence="2">The sequence shown here is derived from an EMBL/GenBank/DDBJ whole genome shotgun (WGS) entry which is preliminary data.</text>
</comment>
<dbReference type="EMBL" id="BPLQ01007158">
    <property type="protein sequence ID" value="GIY28276.1"/>
    <property type="molecule type" value="Genomic_DNA"/>
</dbReference>
<reference evidence="2 3" key="1">
    <citation type="submission" date="2021-06" db="EMBL/GenBank/DDBJ databases">
        <title>Caerostris darwini draft genome.</title>
        <authorList>
            <person name="Kono N."/>
            <person name="Arakawa K."/>
        </authorList>
    </citation>
    <scope>NUCLEOTIDE SEQUENCE [LARGE SCALE GENOMIC DNA]</scope>
</reference>
<proteinExistence type="predicted"/>
<organism evidence="2 3">
    <name type="scientific">Caerostris darwini</name>
    <dbReference type="NCBI Taxonomy" id="1538125"/>
    <lineage>
        <taxon>Eukaryota</taxon>
        <taxon>Metazoa</taxon>
        <taxon>Ecdysozoa</taxon>
        <taxon>Arthropoda</taxon>
        <taxon>Chelicerata</taxon>
        <taxon>Arachnida</taxon>
        <taxon>Araneae</taxon>
        <taxon>Araneomorphae</taxon>
        <taxon>Entelegynae</taxon>
        <taxon>Araneoidea</taxon>
        <taxon>Araneidae</taxon>
        <taxon>Caerostris</taxon>
    </lineage>
</organism>
<dbReference type="AlphaFoldDB" id="A0AAV4S505"/>
<feature type="transmembrane region" description="Helical" evidence="1">
    <location>
        <begin position="94"/>
        <end position="112"/>
    </location>
</feature>
<evidence type="ECO:0000256" key="1">
    <source>
        <dbReference type="SAM" id="Phobius"/>
    </source>
</evidence>
<keyword evidence="1" id="KW-0472">Membrane</keyword>
<protein>
    <submittedName>
        <fullName evidence="2">Uncharacterized protein</fullName>
    </submittedName>
</protein>
<keyword evidence="3" id="KW-1185">Reference proteome</keyword>
<name>A0AAV4S505_9ARAC</name>